<keyword evidence="2 4" id="KW-0012">Acyltransferase</keyword>
<dbReference type="AlphaFoldDB" id="A0A9X4KE28"/>
<dbReference type="InterPro" id="IPR016181">
    <property type="entry name" value="Acyl_CoA_acyltransferase"/>
</dbReference>
<dbReference type="EMBL" id="JAPDHZ010000002">
    <property type="protein sequence ID" value="MDG0790225.1"/>
    <property type="molecule type" value="Genomic_DNA"/>
</dbReference>
<dbReference type="PANTHER" id="PTHR43877:SF1">
    <property type="entry name" value="ACETYLTRANSFERASE"/>
    <property type="match status" value="1"/>
</dbReference>
<dbReference type="Pfam" id="PF00583">
    <property type="entry name" value="Acetyltransf_1"/>
    <property type="match status" value="1"/>
</dbReference>
<evidence type="ECO:0000313" key="5">
    <source>
        <dbReference type="Proteomes" id="UP001153387"/>
    </source>
</evidence>
<dbReference type="Proteomes" id="UP001153387">
    <property type="component" value="Unassembled WGS sequence"/>
</dbReference>
<evidence type="ECO:0000313" key="4">
    <source>
        <dbReference type="EMBL" id="MDG0790225.1"/>
    </source>
</evidence>
<keyword evidence="5" id="KW-1185">Reference proteome</keyword>
<proteinExistence type="predicted"/>
<dbReference type="PROSITE" id="PS51186">
    <property type="entry name" value="GNAT"/>
    <property type="match status" value="1"/>
</dbReference>
<dbReference type="InterPro" id="IPR050832">
    <property type="entry name" value="Bact_Acetyltransf"/>
</dbReference>
<dbReference type="Gene3D" id="3.40.630.30">
    <property type="match status" value="1"/>
</dbReference>
<evidence type="ECO:0000259" key="3">
    <source>
        <dbReference type="PROSITE" id="PS51186"/>
    </source>
</evidence>
<dbReference type="SUPFAM" id="SSF55729">
    <property type="entry name" value="Acyl-CoA N-acyltransferases (Nat)"/>
    <property type="match status" value="1"/>
</dbReference>
<name>A0A9X4KE28_9BACL</name>
<dbReference type="RefSeq" id="WP_277564081.1">
    <property type="nucleotide sequence ID" value="NZ_JAPDHZ010000002.1"/>
</dbReference>
<sequence>MQIRPARLADGAAAARLVLLAIEDIAFRLTGERTEAAVLAKLAEYYRTPGNRFSADRHALLIADGGEPAGTFLCYGGDQADALYAPIAERLRAEGFGDAVQDREADEDEYYIDAVAVFPAYQGRGFAKALIRHAELEAAARGYAAIALNVDIGKEYARALYARLGFEEDKRIRINGHPYRHMRKALRVSSAHAAEF</sequence>
<evidence type="ECO:0000256" key="1">
    <source>
        <dbReference type="ARBA" id="ARBA00022679"/>
    </source>
</evidence>
<dbReference type="CDD" id="cd04301">
    <property type="entry name" value="NAT_SF"/>
    <property type="match status" value="1"/>
</dbReference>
<evidence type="ECO:0000256" key="2">
    <source>
        <dbReference type="ARBA" id="ARBA00023315"/>
    </source>
</evidence>
<dbReference type="EC" id="2.3.1.-" evidence="4"/>
<feature type="domain" description="N-acetyltransferase" evidence="3">
    <location>
        <begin position="1"/>
        <end position="187"/>
    </location>
</feature>
<keyword evidence="1 4" id="KW-0808">Transferase</keyword>
<dbReference type="GO" id="GO:0016747">
    <property type="term" value="F:acyltransferase activity, transferring groups other than amino-acyl groups"/>
    <property type="evidence" value="ECO:0007669"/>
    <property type="project" value="InterPro"/>
</dbReference>
<protein>
    <submittedName>
        <fullName evidence="4">GNAT family N-acetyltransferase</fullName>
        <ecNumber evidence="4">2.3.1.-</ecNumber>
    </submittedName>
</protein>
<accession>A0A9X4KE28</accession>
<reference evidence="4 5" key="1">
    <citation type="submission" date="2022-10" db="EMBL/GenBank/DDBJ databases">
        <title>Comparative genomic analysis of Cohnella hashimotonis sp. nov., isolated from the International Space Station.</title>
        <authorList>
            <person name="Simpson A."/>
            <person name="Venkateswaran K."/>
        </authorList>
    </citation>
    <scope>NUCLEOTIDE SEQUENCE [LARGE SCALE GENOMIC DNA]</scope>
    <source>
        <strain evidence="4 5">DSM 18997</strain>
    </source>
</reference>
<dbReference type="PANTHER" id="PTHR43877">
    <property type="entry name" value="AMINOALKYLPHOSPHONATE N-ACETYLTRANSFERASE-RELATED-RELATED"/>
    <property type="match status" value="1"/>
</dbReference>
<comment type="caution">
    <text evidence="4">The sequence shown here is derived from an EMBL/GenBank/DDBJ whole genome shotgun (WGS) entry which is preliminary data.</text>
</comment>
<dbReference type="InterPro" id="IPR000182">
    <property type="entry name" value="GNAT_dom"/>
</dbReference>
<gene>
    <name evidence="4" type="ORF">OMP38_04685</name>
</gene>
<organism evidence="4 5">
    <name type="scientific">Cohnella ginsengisoli</name>
    <dbReference type="NCBI Taxonomy" id="425004"/>
    <lineage>
        <taxon>Bacteria</taxon>
        <taxon>Bacillati</taxon>
        <taxon>Bacillota</taxon>
        <taxon>Bacilli</taxon>
        <taxon>Bacillales</taxon>
        <taxon>Paenibacillaceae</taxon>
        <taxon>Cohnella</taxon>
    </lineage>
</organism>